<dbReference type="AlphaFoldDB" id="A0A517PAT3"/>
<dbReference type="RefSeq" id="WP_145359295.1">
    <property type="nucleotide sequence ID" value="NZ_CP036265.1"/>
</dbReference>
<dbReference type="Proteomes" id="UP000318741">
    <property type="component" value="Chromosome"/>
</dbReference>
<dbReference type="GO" id="GO:0016301">
    <property type="term" value="F:kinase activity"/>
    <property type="evidence" value="ECO:0007669"/>
    <property type="project" value="UniProtKB-KW"/>
</dbReference>
<keyword evidence="1" id="KW-0808">Transferase</keyword>
<dbReference type="KEGG" id="acaf:CA12_25780"/>
<dbReference type="InterPro" id="IPR011009">
    <property type="entry name" value="Kinase-like_dom_sf"/>
</dbReference>
<dbReference type="Gene3D" id="1.10.510.10">
    <property type="entry name" value="Transferase(Phosphotransferase) domain 1"/>
    <property type="match status" value="1"/>
</dbReference>
<sequence>MFAPSVADAPLRLVTQRGRGWAVAEFGADRLAALIAADDCPDPDAVLQKAGNTAVVLRSELALPAGPAAVCWKRIHRKTRFKRWATLVRTRRTVLTYVYAARLRAAGVETPRALACTAPHRWQIERPAWLLTDWVEGTEDLAMAERRLAELPAADRLRIAGRYAAAVGRLLGTLHAAGASHRDLKPNNVLITRLAAGDADVTVRAWVIDLDAVAFPVRLTRRRRRRDLARLRRGLPNVPRTALARFLRAYAAASPAGAADRWQEFAAPANG</sequence>
<keyword evidence="2" id="KW-1185">Reference proteome</keyword>
<keyword evidence="1" id="KW-0418">Kinase</keyword>
<accession>A0A517PAT3</accession>
<name>A0A517PAT3_9PLAN</name>
<dbReference type="OrthoDB" id="207624at2"/>
<proteinExistence type="predicted"/>
<protein>
    <submittedName>
        <fullName evidence="1">3-deoxy-D-manno-octulosonic-acid kinase</fullName>
    </submittedName>
</protein>
<dbReference type="SUPFAM" id="SSF56112">
    <property type="entry name" value="Protein kinase-like (PK-like)"/>
    <property type="match status" value="1"/>
</dbReference>
<gene>
    <name evidence="1" type="ORF">CA12_25780</name>
</gene>
<dbReference type="EMBL" id="CP036265">
    <property type="protein sequence ID" value="QDT16474.1"/>
    <property type="molecule type" value="Genomic_DNA"/>
</dbReference>
<organism evidence="1 2">
    <name type="scientific">Alienimonas californiensis</name>
    <dbReference type="NCBI Taxonomy" id="2527989"/>
    <lineage>
        <taxon>Bacteria</taxon>
        <taxon>Pseudomonadati</taxon>
        <taxon>Planctomycetota</taxon>
        <taxon>Planctomycetia</taxon>
        <taxon>Planctomycetales</taxon>
        <taxon>Planctomycetaceae</taxon>
        <taxon>Alienimonas</taxon>
    </lineage>
</organism>
<dbReference type="Pfam" id="PF06293">
    <property type="entry name" value="Kdo"/>
    <property type="match status" value="1"/>
</dbReference>
<evidence type="ECO:0000313" key="1">
    <source>
        <dbReference type="EMBL" id="QDT16474.1"/>
    </source>
</evidence>
<evidence type="ECO:0000313" key="2">
    <source>
        <dbReference type="Proteomes" id="UP000318741"/>
    </source>
</evidence>
<reference evidence="1 2" key="1">
    <citation type="submission" date="2019-02" db="EMBL/GenBank/DDBJ databases">
        <title>Deep-cultivation of Planctomycetes and their phenomic and genomic characterization uncovers novel biology.</title>
        <authorList>
            <person name="Wiegand S."/>
            <person name="Jogler M."/>
            <person name="Boedeker C."/>
            <person name="Pinto D."/>
            <person name="Vollmers J."/>
            <person name="Rivas-Marin E."/>
            <person name="Kohn T."/>
            <person name="Peeters S.H."/>
            <person name="Heuer A."/>
            <person name="Rast P."/>
            <person name="Oberbeckmann S."/>
            <person name="Bunk B."/>
            <person name="Jeske O."/>
            <person name="Meyerdierks A."/>
            <person name="Storesund J.E."/>
            <person name="Kallscheuer N."/>
            <person name="Luecker S."/>
            <person name="Lage O.M."/>
            <person name="Pohl T."/>
            <person name="Merkel B.J."/>
            <person name="Hornburger P."/>
            <person name="Mueller R.-W."/>
            <person name="Bruemmer F."/>
            <person name="Labrenz M."/>
            <person name="Spormann A.M."/>
            <person name="Op den Camp H."/>
            <person name="Overmann J."/>
            <person name="Amann R."/>
            <person name="Jetten M.S.M."/>
            <person name="Mascher T."/>
            <person name="Medema M.H."/>
            <person name="Devos D.P."/>
            <person name="Kaster A.-K."/>
            <person name="Ovreas L."/>
            <person name="Rohde M."/>
            <person name="Galperin M.Y."/>
            <person name="Jogler C."/>
        </authorList>
    </citation>
    <scope>NUCLEOTIDE SEQUENCE [LARGE SCALE GENOMIC DNA]</scope>
    <source>
        <strain evidence="1 2">CA12</strain>
    </source>
</reference>